<dbReference type="EMBL" id="PNIQ01001103">
    <property type="protein sequence ID" value="PMP73171.1"/>
    <property type="molecule type" value="Genomic_DNA"/>
</dbReference>
<protein>
    <submittedName>
        <fullName evidence="1">Uncharacterized protein</fullName>
    </submittedName>
</protein>
<organism evidence="1 2">
    <name type="scientific">Chloroflexus aggregans</name>
    <dbReference type="NCBI Taxonomy" id="152260"/>
    <lineage>
        <taxon>Bacteria</taxon>
        <taxon>Bacillati</taxon>
        <taxon>Chloroflexota</taxon>
        <taxon>Chloroflexia</taxon>
        <taxon>Chloroflexales</taxon>
        <taxon>Chloroflexineae</taxon>
        <taxon>Chloroflexaceae</taxon>
        <taxon>Chloroflexus</taxon>
    </lineage>
</organism>
<accession>A0A2J6WRV5</accession>
<sequence length="192" mass="21946">MTAITLQTSPIESLNQIIALLQQLRHRLPFADEELAHHAHLQAILAERQEQSTAALAAWRSALAARWECEVRAQRLYTRVRRQVLTLPDAKKAYVPLFESEVGSGTLTAQDLLRSLRRLTAVLSLIQPQPPFAEQALTDLNAIASELQAAIIHTDRCDEERRRIQAEQRLLLELCHRAYQRTRHRIAEHLSE</sequence>
<dbReference type="AlphaFoldDB" id="A0A2J6WRV5"/>
<evidence type="ECO:0000313" key="2">
    <source>
        <dbReference type="Proteomes" id="UP000243376"/>
    </source>
</evidence>
<proteinExistence type="predicted"/>
<reference evidence="1 2" key="1">
    <citation type="submission" date="2018-01" db="EMBL/GenBank/DDBJ databases">
        <title>Metagenomic assembled genomes from two thermal pools in the Uzon Caldera, Kamchatka, Russia.</title>
        <authorList>
            <person name="Wilkins L."/>
            <person name="Ettinger C."/>
        </authorList>
    </citation>
    <scope>NUCLEOTIDE SEQUENCE [LARGE SCALE GENOMIC DNA]</scope>
    <source>
        <strain evidence="1">ZAV-02</strain>
    </source>
</reference>
<comment type="caution">
    <text evidence="1">The sequence shown here is derived from an EMBL/GenBank/DDBJ whole genome shotgun (WGS) entry which is preliminary data.</text>
</comment>
<dbReference type="Proteomes" id="UP000243376">
    <property type="component" value="Unassembled WGS sequence"/>
</dbReference>
<gene>
    <name evidence="1" type="ORF">C0184_16405</name>
</gene>
<evidence type="ECO:0000313" key="1">
    <source>
        <dbReference type="EMBL" id="PMP73171.1"/>
    </source>
</evidence>
<name>A0A2J6WRV5_9CHLR</name>